<comment type="subcellular location">
    <subcellularLocation>
        <location evidence="1">Membrane</location>
        <topology evidence="1">Single-pass type II membrane protein</topology>
    </subcellularLocation>
</comment>
<proteinExistence type="inferred from homology"/>
<name>A0A0A1UVZ1_9HYPO</name>
<evidence type="ECO:0000256" key="1">
    <source>
        <dbReference type="ARBA" id="ARBA00004606"/>
    </source>
</evidence>
<dbReference type="eggNOG" id="KOG2246">
    <property type="taxonomic scope" value="Eukaryota"/>
</dbReference>
<dbReference type="EMBL" id="JELW01000005">
    <property type="protein sequence ID" value="EXV02212.1"/>
    <property type="molecule type" value="Genomic_DNA"/>
</dbReference>
<dbReference type="HOGENOM" id="CLU_022549_1_1_1"/>
<comment type="similarity">
    <text evidence="2">Belongs to the glycosyltransferase 31 family. Beta3-Gal-T subfamily.</text>
</comment>
<dbReference type="InterPro" id="IPR026050">
    <property type="entry name" value="C1GALT1/C1GALT1_chp1"/>
</dbReference>
<evidence type="ECO:0000256" key="2">
    <source>
        <dbReference type="ARBA" id="ARBA00006462"/>
    </source>
</evidence>
<keyword evidence="7" id="KW-0808">Transferase</keyword>
<reference evidence="7 8" key="1">
    <citation type="submission" date="2014-02" db="EMBL/GenBank/DDBJ databases">
        <title>The genome sequence of the entomopathogenic fungus Metarhizium robertsii ARSEF 2575.</title>
        <authorList>
            <person name="Giuliano Garisto Donzelli B."/>
            <person name="Roe B.A."/>
            <person name="Macmil S.L."/>
            <person name="Krasnoff S.B."/>
            <person name="Gibson D.M."/>
        </authorList>
    </citation>
    <scope>NUCLEOTIDE SEQUENCE [LARGE SCALE GENOMIC DNA]</scope>
    <source>
        <strain evidence="7 8">ARSEF 2575</strain>
    </source>
</reference>
<dbReference type="OrthoDB" id="414175at2759"/>
<keyword evidence="3" id="KW-0812">Transmembrane</keyword>
<evidence type="ECO:0000313" key="7">
    <source>
        <dbReference type="EMBL" id="EXV02212.1"/>
    </source>
</evidence>
<evidence type="ECO:0000256" key="3">
    <source>
        <dbReference type="ARBA" id="ARBA00022692"/>
    </source>
</evidence>
<dbReference type="PANTHER" id="PTHR23033:SF40">
    <property type="entry name" value="APPLE DOMAIN-CONTAINING PROTEIN"/>
    <property type="match status" value="1"/>
</dbReference>
<evidence type="ECO:0000256" key="5">
    <source>
        <dbReference type="ARBA" id="ARBA00022989"/>
    </source>
</evidence>
<evidence type="ECO:0000313" key="8">
    <source>
        <dbReference type="Proteomes" id="UP000030151"/>
    </source>
</evidence>
<dbReference type="AlphaFoldDB" id="A0A0A1UVZ1"/>
<dbReference type="GO" id="GO:0016740">
    <property type="term" value="F:transferase activity"/>
    <property type="evidence" value="ECO:0007669"/>
    <property type="project" value="UniProtKB-KW"/>
</dbReference>
<keyword evidence="6" id="KW-0472">Membrane</keyword>
<organism evidence="7 8">
    <name type="scientific">Metarhizium robertsii</name>
    <dbReference type="NCBI Taxonomy" id="568076"/>
    <lineage>
        <taxon>Eukaryota</taxon>
        <taxon>Fungi</taxon>
        <taxon>Dikarya</taxon>
        <taxon>Ascomycota</taxon>
        <taxon>Pezizomycotina</taxon>
        <taxon>Sordariomycetes</taxon>
        <taxon>Hypocreomycetidae</taxon>
        <taxon>Hypocreales</taxon>
        <taxon>Clavicipitaceae</taxon>
        <taxon>Metarhizium</taxon>
    </lineage>
</organism>
<comment type="caution">
    <text evidence="7">The sequence shown here is derived from an EMBL/GenBank/DDBJ whole genome shotgun (WGS) entry which is preliminary data.</text>
</comment>
<dbReference type="Gene3D" id="3.90.550.50">
    <property type="match status" value="1"/>
</dbReference>
<accession>A0A0A1UVZ1</accession>
<dbReference type="Proteomes" id="UP000030151">
    <property type="component" value="Unassembled WGS sequence"/>
</dbReference>
<evidence type="ECO:0000256" key="4">
    <source>
        <dbReference type="ARBA" id="ARBA00022968"/>
    </source>
</evidence>
<gene>
    <name evidence="7" type="ORF">X797_004341</name>
</gene>
<dbReference type="GO" id="GO:0016020">
    <property type="term" value="C:membrane"/>
    <property type="evidence" value="ECO:0007669"/>
    <property type="project" value="UniProtKB-SubCell"/>
</dbReference>
<dbReference type="PANTHER" id="PTHR23033">
    <property type="entry name" value="BETA1,3-GALACTOSYLTRANSFERASE"/>
    <property type="match status" value="1"/>
</dbReference>
<sequence length="403" mass="46459">MEQDIAGHRAHDVLDRVENYVKMQHKEFRFYKDQMGCSGPQEQCQDDPIMAAELEKYMTINSVARAWELRPGRDWYVFIEDDTYVIWPNLIHWLRKKARRNRDPFVGSAVMLNGYAFAHGSSGFVLSGRLIRRWMEKFPDVAETYDKLAHEIQYGGLALAKALEVANVGVKQAHPMFNGENPTTAPFGHNHWCQPVFTMATMTSQKISDLWEYEKSRNDSSLIQYRHLYHQFFEPYMAYYRKNWDNLSSGTCYIGPDDQDRVSDWIKSQQKPESEKNIVEKYAHRSAAACAKVCEAEGLDIADSDFSSLLTETSRGKFVRAKYEEKAQRNTLFKLNRRCFQWKYDNGVCFTSPTFTLGGPIQEAEEGKDGEVVTSGWFVKGIADWVDAMGNCALDWIEPVTPH</sequence>
<keyword evidence="5" id="KW-1133">Transmembrane helix</keyword>
<keyword evidence="4" id="KW-0735">Signal-anchor</keyword>
<evidence type="ECO:0000256" key="6">
    <source>
        <dbReference type="ARBA" id="ARBA00023136"/>
    </source>
</evidence>
<protein>
    <submittedName>
        <fullName evidence="7">Fringe-like glycosyl transferase family protein</fullName>
    </submittedName>
</protein>